<dbReference type="EMBL" id="CP045644">
    <property type="protein sequence ID" value="QFZ82799.1"/>
    <property type="molecule type" value="Genomic_DNA"/>
</dbReference>
<evidence type="ECO:0000313" key="2">
    <source>
        <dbReference type="Proteomes" id="UP000326780"/>
    </source>
</evidence>
<accession>A0A5Q0M088</accession>
<proteinExistence type="predicted"/>
<dbReference type="AlphaFoldDB" id="A0A5Q0M088"/>
<dbReference type="RefSeq" id="WP_153281611.1">
    <property type="nucleotide sequence ID" value="NZ_CP045644.1"/>
</dbReference>
<evidence type="ECO:0000313" key="1">
    <source>
        <dbReference type="EMBL" id="QFZ82799.1"/>
    </source>
</evidence>
<protein>
    <submittedName>
        <fullName evidence="1">Uncharacterized protein</fullName>
    </submittedName>
</protein>
<organism evidence="1 2">
    <name type="scientific">Variovorax paradoxus</name>
    <dbReference type="NCBI Taxonomy" id="34073"/>
    <lineage>
        <taxon>Bacteria</taxon>
        <taxon>Pseudomonadati</taxon>
        <taxon>Pseudomonadota</taxon>
        <taxon>Betaproteobacteria</taxon>
        <taxon>Burkholderiales</taxon>
        <taxon>Comamonadaceae</taxon>
        <taxon>Variovorax</taxon>
    </lineage>
</organism>
<name>A0A5Q0M088_VARPD</name>
<sequence length="106" mass="11384">MKKLPEYNVLLQDWEGPETQFDDISEALRAMLNGTITRVAPEDKKQPVHESASTCDSLLAVYPEAIQVGAPMGTGEAVGMGIPLRPSPWVAWVLGFLGFGKLGSVG</sequence>
<gene>
    <name evidence="1" type="ORF">GFK26_08500</name>
</gene>
<reference evidence="1 2" key="1">
    <citation type="submission" date="2019-10" db="EMBL/GenBank/DDBJ databases">
        <title>Complete genome sequence of Variovorax paradoxus 5C-2.</title>
        <authorList>
            <person name="Gogoleva N.E."/>
            <person name="Balkin A.S."/>
        </authorList>
    </citation>
    <scope>NUCLEOTIDE SEQUENCE [LARGE SCALE GENOMIC DNA]</scope>
    <source>
        <strain evidence="1 2">5C-2</strain>
    </source>
</reference>
<dbReference type="Proteomes" id="UP000326780">
    <property type="component" value="Chromosome"/>
</dbReference>